<comment type="caution">
    <text evidence="2">The sequence shown here is derived from an EMBL/GenBank/DDBJ whole genome shotgun (WGS) entry which is preliminary data.</text>
</comment>
<keyword evidence="3" id="KW-1185">Reference proteome</keyword>
<gene>
    <name evidence="2" type="ORF">GTS_03520</name>
</gene>
<evidence type="ECO:0000256" key="1">
    <source>
        <dbReference type="SAM" id="Phobius"/>
    </source>
</evidence>
<dbReference type="RefSeq" id="WP_153816526.1">
    <property type="nucleotide sequence ID" value="NZ_BJFL01000001.1"/>
</dbReference>
<keyword evidence="1" id="KW-1133">Transmembrane helix</keyword>
<sequence>MVEDMTVLEREHVEFLPSREALGGLVNVNIVVPVNLAIAVLGSAALACQNAVGIIR</sequence>
<accession>A0A4D4J271</accession>
<keyword evidence="1" id="KW-0472">Membrane</keyword>
<keyword evidence="1" id="KW-0812">Transmembrane</keyword>
<feature type="transmembrane region" description="Helical" evidence="1">
    <location>
        <begin position="30"/>
        <end position="55"/>
    </location>
</feature>
<proteinExistence type="predicted"/>
<name>A0A4D4J271_9PSEU</name>
<organism evidence="2 3">
    <name type="scientific">Gandjariella thermophila</name>
    <dbReference type="NCBI Taxonomy" id="1931992"/>
    <lineage>
        <taxon>Bacteria</taxon>
        <taxon>Bacillati</taxon>
        <taxon>Actinomycetota</taxon>
        <taxon>Actinomycetes</taxon>
        <taxon>Pseudonocardiales</taxon>
        <taxon>Pseudonocardiaceae</taxon>
        <taxon>Gandjariella</taxon>
    </lineage>
</organism>
<dbReference type="Proteomes" id="UP000298860">
    <property type="component" value="Unassembled WGS sequence"/>
</dbReference>
<evidence type="ECO:0000313" key="3">
    <source>
        <dbReference type="Proteomes" id="UP000298860"/>
    </source>
</evidence>
<reference evidence="3" key="1">
    <citation type="submission" date="2019-04" db="EMBL/GenBank/DDBJ databases">
        <title>Draft genome sequence of Pseudonocardiaceae bacterium SL3-2-4.</title>
        <authorList>
            <person name="Ningsih F."/>
            <person name="Yokota A."/>
            <person name="Sakai Y."/>
            <person name="Nanatani K."/>
            <person name="Yabe S."/>
            <person name="Oetari A."/>
            <person name="Sjamsuridzal W."/>
        </authorList>
    </citation>
    <scope>NUCLEOTIDE SEQUENCE [LARGE SCALE GENOMIC DNA]</scope>
    <source>
        <strain evidence="3">SL3-2-4</strain>
    </source>
</reference>
<protein>
    <submittedName>
        <fullName evidence="2">Uncharacterized protein</fullName>
    </submittedName>
</protein>
<evidence type="ECO:0000313" key="2">
    <source>
        <dbReference type="EMBL" id="GDY28719.1"/>
    </source>
</evidence>
<dbReference type="EMBL" id="BJFL01000001">
    <property type="protein sequence ID" value="GDY28719.1"/>
    <property type="molecule type" value="Genomic_DNA"/>
</dbReference>
<dbReference type="AlphaFoldDB" id="A0A4D4J271"/>